<organism evidence="2 3">
    <name type="scientific">Rhizobium tubonense</name>
    <dbReference type="NCBI Taxonomy" id="484088"/>
    <lineage>
        <taxon>Bacteria</taxon>
        <taxon>Pseudomonadati</taxon>
        <taxon>Pseudomonadota</taxon>
        <taxon>Alphaproteobacteria</taxon>
        <taxon>Hyphomicrobiales</taxon>
        <taxon>Rhizobiaceae</taxon>
        <taxon>Rhizobium/Agrobacterium group</taxon>
        <taxon>Rhizobium</taxon>
    </lineage>
</organism>
<sequence length="62" mass="7299">MRNRYLDRLYAKRAELEAKLELHDARYCFGDEEVDDGTDADLRQRIGEISEEIADLERVLNV</sequence>
<gene>
    <name evidence="2" type="ORF">CPY51_25970</name>
</gene>
<protein>
    <submittedName>
        <fullName evidence="2">Uncharacterized protein</fullName>
    </submittedName>
</protein>
<feature type="coiled-coil region" evidence="1">
    <location>
        <begin position="6"/>
        <end position="59"/>
    </location>
</feature>
<dbReference type="RefSeq" id="WP_111163101.1">
    <property type="nucleotide sequence ID" value="NZ_PCDP01000059.1"/>
</dbReference>
<reference evidence="2 3" key="1">
    <citation type="journal article" date="2018" name="Sci. Rep.">
        <title>Rhizobium tumorigenes sp. nov., a novel plant tumorigenic bacterium isolated from cane gall tumors on thornless blackberry.</title>
        <authorList>
            <person name="Kuzmanovi N."/>
            <person name="Smalla K."/>
            <person name="Gronow S."/>
            <person name="PuBawska J."/>
        </authorList>
    </citation>
    <scope>NUCLEOTIDE SEQUENCE [LARGE SCALE GENOMIC DNA]</scope>
    <source>
        <strain evidence="2 3">CCBAU 85046</strain>
    </source>
</reference>
<dbReference type="Proteomes" id="UP000248925">
    <property type="component" value="Unassembled WGS sequence"/>
</dbReference>
<accession>A0A2W4CA17</accession>
<keyword evidence="3" id="KW-1185">Reference proteome</keyword>
<dbReference type="AlphaFoldDB" id="A0A2W4CA17"/>
<evidence type="ECO:0000313" key="2">
    <source>
        <dbReference type="EMBL" id="PZM09721.1"/>
    </source>
</evidence>
<name>A0A2W4CA17_9HYPH</name>
<comment type="caution">
    <text evidence="2">The sequence shown here is derived from an EMBL/GenBank/DDBJ whole genome shotgun (WGS) entry which is preliminary data.</text>
</comment>
<evidence type="ECO:0000256" key="1">
    <source>
        <dbReference type="SAM" id="Coils"/>
    </source>
</evidence>
<dbReference type="OrthoDB" id="8420874at2"/>
<proteinExistence type="predicted"/>
<dbReference type="EMBL" id="PCDP01000059">
    <property type="protein sequence ID" value="PZM09721.1"/>
    <property type="molecule type" value="Genomic_DNA"/>
</dbReference>
<keyword evidence="1" id="KW-0175">Coiled coil</keyword>
<evidence type="ECO:0000313" key="3">
    <source>
        <dbReference type="Proteomes" id="UP000248925"/>
    </source>
</evidence>